<dbReference type="OMA" id="EMNCLEG"/>
<dbReference type="PANTHER" id="PTHR44414">
    <property type="entry name" value="PROTEIN NEDD1"/>
    <property type="match status" value="1"/>
</dbReference>
<dbReference type="Proteomes" id="UP000007875">
    <property type="component" value="Unassembled WGS sequence"/>
</dbReference>
<reference evidence="1" key="2">
    <citation type="submission" date="2025-08" db="UniProtKB">
        <authorList>
            <consortium name="Ensembl"/>
        </authorList>
    </citation>
    <scope>IDENTIFICATION</scope>
</reference>
<dbReference type="InParanoid" id="H2YEJ0"/>
<dbReference type="InterPro" id="IPR001680">
    <property type="entry name" value="WD40_rpt"/>
</dbReference>
<sequence length="269" mass="29466">MSASGSYFATAGDDIKIWDSTSLQIVKQYNYHKGNVKDLAWNRDNSIICSTSASGDKLLLAGIQLNQVDKPKIIAEHAVDENQTCVRISHSGRKMYSGGMGGDVNVWDRETGQLKKAFKDTHSSPVTCIALNETETHVVSGSNKGDVVIRNLSSNTTSKPHFKSEGHAVRSMIFSPWSHSLVGMAMDDGTLHLHDTLQSTTYHSFHEIHKAPAMSIAFSNFNELLFASVGLDKKLIIYDVNRKKSLNKASLEQPLTSVGFLLDGVTLIA</sequence>
<reference evidence="2" key="1">
    <citation type="submission" date="2003-08" db="EMBL/GenBank/DDBJ databases">
        <authorList>
            <person name="Birren B."/>
            <person name="Nusbaum C."/>
            <person name="Abebe A."/>
            <person name="Abouelleil A."/>
            <person name="Adekoya E."/>
            <person name="Ait-zahra M."/>
            <person name="Allen N."/>
            <person name="Allen T."/>
            <person name="An P."/>
            <person name="Anderson M."/>
            <person name="Anderson S."/>
            <person name="Arachchi H."/>
            <person name="Armbruster J."/>
            <person name="Bachantsang P."/>
            <person name="Baldwin J."/>
            <person name="Barry A."/>
            <person name="Bayul T."/>
            <person name="Blitshsteyn B."/>
            <person name="Bloom T."/>
            <person name="Blye J."/>
            <person name="Boguslavskiy L."/>
            <person name="Borowsky M."/>
            <person name="Boukhgalter B."/>
            <person name="Brunache A."/>
            <person name="Butler J."/>
            <person name="Calixte N."/>
            <person name="Calvo S."/>
            <person name="Camarata J."/>
            <person name="Campo K."/>
            <person name="Chang J."/>
            <person name="Cheshatsang Y."/>
            <person name="Citroen M."/>
            <person name="Collymore A."/>
            <person name="Considine T."/>
            <person name="Cook A."/>
            <person name="Cooke P."/>
            <person name="Corum B."/>
            <person name="Cuomo C."/>
            <person name="David R."/>
            <person name="Dawoe T."/>
            <person name="Degray S."/>
            <person name="Dodge S."/>
            <person name="Dooley K."/>
            <person name="Dorje P."/>
            <person name="Dorjee K."/>
            <person name="Dorris L."/>
            <person name="Duffey N."/>
            <person name="Dupes A."/>
            <person name="Elkins T."/>
            <person name="Engels R."/>
            <person name="Erickson J."/>
            <person name="Farina A."/>
            <person name="Faro S."/>
            <person name="Ferreira P."/>
            <person name="Fischer H."/>
            <person name="Fitzgerald M."/>
            <person name="Foley K."/>
            <person name="Gage D."/>
            <person name="Galagan J."/>
            <person name="Gearin G."/>
            <person name="Gnerre S."/>
            <person name="Gnirke A."/>
            <person name="Goyette A."/>
            <person name="Graham J."/>
            <person name="Grandbois E."/>
            <person name="Gyaltsen K."/>
            <person name="Hafez N."/>
            <person name="Hagopian D."/>
            <person name="Hagos B."/>
            <person name="Hall J."/>
            <person name="Hatcher B."/>
            <person name="Heller A."/>
            <person name="Higgins H."/>
            <person name="Honan T."/>
            <person name="Horn A."/>
            <person name="Houde N."/>
            <person name="Hughes L."/>
            <person name="Hulme W."/>
            <person name="Husby E."/>
            <person name="Iliev I."/>
            <person name="Jaffe D."/>
            <person name="Jones C."/>
            <person name="Kamal M."/>
            <person name="Kamat A."/>
            <person name="Kamvysselis M."/>
            <person name="Karlsson E."/>
            <person name="Kells C."/>
            <person name="Kieu A."/>
            <person name="Kisner P."/>
            <person name="Kodira C."/>
            <person name="Kulbokas E."/>
            <person name="Labutti K."/>
            <person name="Lama D."/>
            <person name="Landers T."/>
            <person name="Leger J."/>
            <person name="Levine S."/>
            <person name="Lewis D."/>
            <person name="Lewis T."/>
            <person name="Lindblad-toh K."/>
            <person name="Liu X."/>
            <person name="Lokyitsang T."/>
            <person name="Lokyitsang Y."/>
            <person name="Lucien O."/>
            <person name="Lui A."/>
            <person name="Ma L.J."/>
            <person name="Mabbitt R."/>
            <person name="Macdonald J."/>
            <person name="Maclean C."/>
            <person name="Major J."/>
            <person name="Manning J."/>
            <person name="Marabella R."/>
            <person name="Maru K."/>
            <person name="Matthews C."/>
            <person name="Mauceli E."/>
            <person name="Mccarthy M."/>
            <person name="Mcdonough S."/>
            <person name="Mcghee T."/>
            <person name="Meldrim J."/>
            <person name="Meneus L."/>
            <person name="Mesirov J."/>
            <person name="Mihalev A."/>
            <person name="Mihova T."/>
            <person name="Mikkelsen T."/>
            <person name="Mlenga V."/>
            <person name="Moru K."/>
            <person name="Mozes J."/>
            <person name="Mulrain L."/>
            <person name="Munson G."/>
            <person name="Naylor J."/>
            <person name="Newes C."/>
            <person name="Nguyen C."/>
            <person name="Nguyen N."/>
            <person name="Nguyen T."/>
            <person name="Nicol R."/>
            <person name="Nielsen C."/>
            <person name="Nizzari M."/>
            <person name="Norbu C."/>
            <person name="Norbu N."/>
            <person name="O'donnell P."/>
            <person name="Okoawo O."/>
            <person name="O'leary S."/>
            <person name="Omotosho B."/>
            <person name="O'neill K."/>
            <person name="Osman S."/>
            <person name="Parker S."/>
            <person name="Perrin D."/>
            <person name="Phunkhang P."/>
            <person name="Piqani B."/>
            <person name="Purcell S."/>
            <person name="Rachupka T."/>
            <person name="Ramasamy U."/>
            <person name="Rameau R."/>
            <person name="Ray V."/>
            <person name="Raymond C."/>
            <person name="Retta R."/>
            <person name="Richardson S."/>
            <person name="Rise C."/>
            <person name="Rodriguez J."/>
            <person name="Rogers J."/>
            <person name="Rogov P."/>
            <person name="Rutman M."/>
            <person name="Schupbach R."/>
            <person name="Seaman C."/>
            <person name="Settipalli S."/>
            <person name="Sharpe T."/>
            <person name="Sheridan J."/>
            <person name="Sherpa N."/>
            <person name="Shi J."/>
            <person name="Smirnov S."/>
            <person name="Smith C."/>
            <person name="Sougnez C."/>
            <person name="Spencer B."/>
            <person name="Stalker J."/>
            <person name="Stange-thomann N."/>
            <person name="Stavropoulos S."/>
            <person name="Stetson K."/>
            <person name="Stone C."/>
            <person name="Stone S."/>
            <person name="Stubbs M."/>
            <person name="Talamas J."/>
            <person name="Tchuinga P."/>
            <person name="Tenzing P."/>
            <person name="Tesfaye S."/>
            <person name="Theodore J."/>
            <person name="Thoulutsang Y."/>
            <person name="Topham K."/>
            <person name="Towey S."/>
            <person name="Tsamla T."/>
            <person name="Tsomo N."/>
            <person name="Vallee D."/>
            <person name="Vassiliev H."/>
            <person name="Venkataraman V."/>
            <person name="Vinson J."/>
            <person name="Vo A."/>
            <person name="Wade C."/>
            <person name="Wang S."/>
            <person name="Wangchuk T."/>
            <person name="Wangdi T."/>
            <person name="Whittaker C."/>
            <person name="Wilkinson J."/>
            <person name="Wu Y."/>
            <person name="Wyman D."/>
            <person name="Yadav S."/>
            <person name="Yang S."/>
            <person name="Yang X."/>
            <person name="Yeager S."/>
            <person name="Yee E."/>
            <person name="Young G."/>
            <person name="Zainoun J."/>
            <person name="Zembeck L."/>
            <person name="Zimmer A."/>
            <person name="Zody M."/>
            <person name="Lander E."/>
        </authorList>
    </citation>
    <scope>NUCLEOTIDE SEQUENCE [LARGE SCALE GENOMIC DNA]</scope>
</reference>
<organism evidence="1 2">
    <name type="scientific">Ciona savignyi</name>
    <name type="common">Pacific transparent sea squirt</name>
    <dbReference type="NCBI Taxonomy" id="51511"/>
    <lineage>
        <taxon>Eukaryota</taxon>
        <taxon>Metazoa</taxon>
        <taxon>Chordata</taxon>
        <taxon>Tunicata</taxon>
        <taxon>Ascidiacea</taxon>
        <taxon>Phlebobranchia</taxon>
        <taxon>Cionidae</taxon>
        <taxon>Ciona</taxon>
    </lineage>
</organism>
<dbReference type="PANTHER" id="PTHR44414:SF1">
    <property type="entry name" value="PROTEIN NEDD1"/>
    <property type="match status" value="1"/>
</dbReference>
<dbReference type="InterPro" id="IPR052818">
    <property type="entry name" value="NEDD1_Spindle_Assembly"/>
</dbReference>
<dbReference type="InterPro" id="IPR015943">
    <property type="entry name" value="WD40/YVTN_repeat-like_dom_sf"/>
</dbReference>
<name>H2YEJ0_CIOSA</name>
<dbReference type="Gene3D" id="2.130.10.10">
    <property type="entry name" value="YVTN repeat-like/Quinoprotein amine dehydrogenase"/>
    <property type="match status" value="2"/>
</dbReference>
<dbReference type="GO" id="GO:0000278">
    <property type="term" value="P:mitotic cell cycle"/>
    <property type="evidence" value="ECO:0007669"/>
    <property type="project" value="TreeGrafter"/>
</dbReference>
<dbReference type="GO" id="GO:0005814">
    <property type="term" value="C:centriole"/>
    <property type="evidence" value="ECO:0007669"/>
    <property type="project" value="TreeGrafter"/>
</dbReference>
<dbReference type="HOGENOM" id="CLU_042111_0_0_1"/>
<dbReference type="GO" id="GO:0000922">
    <property type="term" value="C:spindle pole"/>
    <property type="evidence" value="ECO:0007669"/>
    <property type="project" value="TreeGrafter"/>
</dbReference>
<reference evidence="1" key="3">
    <citation type="submission" date="2025-09" db="UniProtKB">
        <authorList>
            <consortium name="Ensembl"/>
        </authorList>
    </citation>
    <scope>IDENTIFICATION</scope>
</reference>
<dbReference type="Ensembl" id="ENSCSAVT00000003795.1">
    <property type="protein sequence ID" value="ENSCSAVP00000003738.1"/>
    <property type="gene ID" value="ENSCSAVG00000002215.1"/>
</dbReference>
<dbReference type="SUPFAM" id="SSF50978">
    <property type="entry name" value="WD40 repeat-like"/>
    <property type="match status" value="1"/>
</dbReference>
<proteinExistence type="predicted"/>
<dbReference type="GeneTree" id="ENSGT00940000172990"/>
<dbReference type="GO" id="GO:0043015">
    <property type="term" value="F:gamma-tubulin binding"/>
    <property type="evidence" value="ECO:0007669"/>
    <property type="project" value="TreeGrafter"/>
</dbReference>
<dbReference type="GO" id="GO:0005813">
    <property type="term" value="C:centrosome"/>
    <property type="evidence" value="ECO:0007669"/>
    <property type="project" value="TreeGrafter"/>
</dbReference>
<evidence type="ECO:0000313" key="2">
    <source>
        <dbReference type="Proteomes" id="UP000007875"/>
    </source>
</evidence>
<dbReference type="GO" id="GO:0007020">
    <property type="term" value="P:microtubule nucleation"/>
    <property type="evidence" value="ECO:0007669"/>
    <property type="project" value="TreeGrafter"/>
</dbReference>
<protein>
    <submittedName>
        <fullName evidence="1">Uncharacterized protein</fullName>
    </submittedName>
</protein>
<dbReference type="AlphaFoldDB" id="H2YEJ0"/>
<dbReference type="GO" id="GO:0005737">
    <property type="term" value="C:cytoplasm"/>
    <property type="evidence" value="ECO:0007669"/>
    <property type="project" value="TreeGrafter"/>
</dbReference>
<dbReference type="InterPro" id="IPR036322">
    <property type="entry name" value="WD40_repeat_dom_sf"/>
</dbReference>
<evidence type="ECO:0000313" key="1">
    <source>
        <dbReference type="Ensembl" id="ENSCSAVP00000003738.1"/>
    </source>
</evidence>
<dbReference type="STRING" id="51511.ENSCSAVP00000003738"/>
<dbReference type="eggNOG" id="KOG4378">
    <property type="taxonomic scope" value="Eukaryota"/>
</dbReference>
<dbReference type="Pfam" id="PF00400">
    <property type="entry name" value="WD40"/>
    <property type="match status" value="3"/>
</dbReference>
<dbReference type="SMART" id="SM00320">
    <property type="entry name" value="WD40"/>
    <property type="match status" value="5"/>
</dbReference>
<accession>H2YEJ0</accession>
<dbReference type="GO" id="GO:0036064">
    <property type="term" value="C:ciliary basal body"/>
    <property type="evidence" value="ECO:0007669"/>
    <property type="project" value="TreeGrafter"/>
</dbReference>
<keyword evidence="2" id="KW-1185">Reference proteome</keyword>